<evidence type="ECO:0000256" key="2">
    <source>
        <dbReference type="SAM" id="MobiDB-lite"/>
    </source>
</evidence>
<proteinExistence type="predicted"/>
<protein>
    <recommendedName>
        <fullName evidence="3">Zn(2)-C6 fungal-type domain-containing protein</fullName>
    </recommendedName>
</protein>
<keyword evidence="5" id="KW-1185">Reference proteome</keyword>
<name>A0ABR0E688_ZASCE</name>
<dbReference type="PROSITE" id="PS00463">
    <property type="entry name" value="ZN2_CY6_FUNGAL_1"/>
    <property type="match status" value="1"/>
</dbReference>
<dbReference type="InterPro" id="IPR021858">
    <property type="entry name" value="Fun_TF"/>
</dbReference>
<organism evidence="4 5">
    <name type="scientific">Zasmidium cellare</name>
    <name type="common">Wine cellar mold</name>
    <name type="synonym">Racodium cellare</name>
    <dbReference type="NCBI Taxonomy" id="395010"/>
    <lineage>
        <taxon>Eukaryota</taxon>
        <taxon>Fungi</taxon>
        <taxon>Dikarya</taxon>
        <taxon>Ascomycota</taxon>
        <taxon>Pezizomycotina</taxon>
        <taxon>Dothideomycetes</taxon>
        <taxon>Dothideomycetidae</taxon>
        <taxon>Mycosphaerellales</taxon>
        <taxon>Mycosphaerellaceae</taxon>
        <taxon>Zasmidium</taxon>
    </lineage>
</organism>
<dbReference type="Pfam" id="PF00172">
    <property type="entry name" value="Zn_clus"/>
    <property type="match status" value="1"/>
</dbReference>
<feature type="domain" description="Zn(2)-C6 fungal-type" evidence="3">
    <location>
        <begin position="13"/>
        <end position="43"/>
    </location>
</feature>
<feature type="compositionally biased region" description="Polar residues" evidence="2">
    <location>
        <begin position="64"/>
        <end position="75"/>
    </location>
</feature>
<dbReference type="PROSITE" id="PS50048">
    <property type="entry name" value="ZN2_CY6_FUNGAL_2"/>
    <property type="match status" value="1"/>
</dbReference>
<sequence>MPPRRSHHKSRHGCITCKRRRVKCDESGPPCTNCKARDTECQYAFVSSSPGKGASPYSLPAASDRSSPTSSVGRSTPTELQLLHRWSTVTYLSIGTEIADDWTIWQRTVPEVAMNYDCLMHTIFAITAFEMAHSIPDDALKWTSTALEYQGLAFRNFRDHLQEMTEDDHDAMLYCSILLMVLALASATNAVLNSSGRESTIDHTISHHELVRGTSLVMLKKPDCHLTHPLWRKVPPFLELEKTPLAPDLDGVINKLTELNEYRASDSTQEKTYVGCKTAIAWLKYLYQTCLDMKLRTFSLAWMTCAGLDFTIAVKEQDQVALLALMCWGVLMAPLGEDFWYGKGFGQNVVNEVANALRNEPEATDIITWAEQQSQLIGTKQISPGDSAVGISD</sequence>
<dbReference type="EMBL" id="JAXOVC010000009">
    <property type="protein sequence ID" value="KAK4496947.1"/>
    <property type="molecule type" value="Genomic_DNA"/>
</dbReference>
<evidence type="ECO:0000313" key="5">
    <source>
        <dbReference type="Proteomes" id="UP001305779"/>
    </source>
</evidence>
<dbReference type="Proteomes" id="UP001305779">
    <property type="component" value="Unassembled WGS sequence"/>
</dbReference>
<reference evidence="4 5" key="1">
    <citation type="journal article" date="2023" name="G3 (Bethesda)">
        <title>A chromosome-level genome assembly of Zasmidium syzygii isolated from banana leaves.</title>
        <authorList>
            <person name="van Westerhoven A.C."/>
            <person name="Mehrabi R."/>
            <person name="Talebi R."/>
            <person name="Steentjes M.B.F."/>
            <person name="Corcolon B."/>
            <person name="Chong P.A."/>
            <person name="Kema G.H.J."/>
            <person name="Seidl M.F."/>
        </authorList>
    </citation>
    <scope>NUCLEOTIDE SEQUENCE [LARGE SCALE GENOMIC DNA]</scope>
    <source>
        <strain evidence="4 5">P124</strain>
    </source>
</reference>
<dbReference type="InterPro" id="IPR053157">
    <property type="entry name" value="Sterol_Uptake_Regulator"/>
</dbReference>
<dbReference type="PANTHER" id="PTHR47784:SF5">
    <property type="entry name" value="STEROL UPTAKE CONTROL PROTEIN 2"/>
    <property type="match status" value="1"/>
</dbReference>
<feature type="region of interest" description="Disordered" evidence="2">
    <location>
        <begin position="49"/>
        <end position="75"/>
    </location>
</feature>
<gene>
    <name evidence="4" type="ORF">PRZ48_011396</name>
</gene>
<dbReference type="InterPro" id="IPR001138">
    <property type="entry name" value="Zn2Cys6_DnaBD"/>
</dbReference>
<accession>A0ABR0E688</accession>
<dbReference type="Pfam" id="PF11951">
    <property type="entry name" value="Fungal_trans_2"/>
    <property type="match status" value="1"/>
</dbReference>
<dbReference type="SMART" id="SM00066">
    <property type="entry name" value="GAL4"/>
    <property type="match status" value="1"/>
</dbReference>
<keyword evidence="1" id="KW-0539">Nucleus</keyword>
<comment type="caution">
    <text evidence="4">The sequence shown here is derived from an EMBL/GenBank/DDBJ whole genome shotgun (WGS) entry which is preliminary data.</text>
</comment>
<dbReference type="InterPro" id="IPR036864">
    <property type="entry name" value="Zn2-C6_fun-type_DNA-bd_sf"/>
</dbReference>
<evidence type="ECO:0000256" key="1">
    <source>
        <dbReference type="ARBA" id="ARBA00023242"/>
    </source>
</evidence>
<evidence type="ECO:0000313" key="4">
    <source>
        <dbReference type="EMBL" id="KAK4496947.1"/>
    </source>
</evidence>
<dbReference type="SUPFAM" id="SSF57701">
    <property type="entry name" value="Zn2/Cys6 DNA-binding domain"/>
    <property type="match status" value="1"/>
</dbReference>
<dbReference type="PANTHER" id="PTHR47784">
    <property type="entry name" value="STEROL UPTAKE CONTROL PROTEIN 2"/>
    <property type="match status" value="1"/>
</dbReference>
<evidence type="ECO:0000259" key="3">
    <source>
        <dbReference type="PROSITE" id="PS50048"/>
    </source>
</evidence>
<dbReference type="CDD" id="cd00067">
    <property type="entry name" value="GAL4"/>
    <property type="match status" value="1"/>
</dbReference>
<dbReference type="Gene3D" id="4.10.240.10">
    <property type="entry name" value="Zn(2)-C6 fungal-type DNA-binding domain"/>
    <property type="match status" value="1"/>
</dbReference>